<feature type="transmembrane region" description="Helical" evidence="11">
    <location>
        <begin position="299"/>
        <end position="317"/>
    </location>
</feature>
<reference evidence="12 13" key="1">
    <citation type="submission" date="2018-10" db="EMBL/GenBank/DDBJ databases">
        <title>Tessaracoccus antarcticuss sp. nov., isolated from sediment.</title>
        <authorList>
            <person name="Zhou L.Y."/>
            <person name="Du Z.J."/>
        </authorList>
    </citation>
    <scope>NUCLEOTIDE SEQUENCE [LARGE SCALE GENOMIC DNA]</scope>
    <source>
        <strain evidence="12 13">JDX10</strain>
    </source>
</reference>
<name>A0A3M0GVB7_9ACTN</name>
<evidence type="ECO:0000256" key="9">
    <source>
        <dbReference type="ARBA" id="ARBA00035611"/>
    </source>
</evidence>
<keyword evidence="4" id="KW-0997">Cell inner membrane</keyword>
<comment type="caution">
    <text evidence="12">The sequence shown here is derived from an EMBL/GenBank/DDBJ whole genome shotgun (WGS) entry which is preliminary data.</text>
</comment>
<evidence type="ECO:0000256" key="8">
    <source>
        <dbReference type="ARBA" id="ARBA00023136"/>
    </source>
</evidence>
<feature type="transmembrane region" description="Helical" evidence="11">
    <location>
        <begin position="250"/>
        <end position="268"/>
    </location>
</feature>
<evidence type="ECO:0000313" key="13">
    <source>
        <dbReference type="Proteomes" id="UP000275256"/>
    </source>
</evidence>
<dbReference type="AlphaFoldDB" id="A0A3M0GVB7"/>
<dbReference type="Pfam" id="PF02653">
    <property type="entry name" value="BPD_transp_2"/>
    <property type="match status" value="1"/>
</dbReference>
<comment type="function">
    <text evidence="9">Part of the binding-protein-dependent transport system for D-xylose. Probably responsible for the translocation of the substrate across the membrane.</text>
</comment>
<feature type="transmembrane region" description="Helical" evidence="11">
    <location>
        <begin position="88"/>
        <end position="104"/>
    </location>
</feature>
<comment type="subcellular location">
    <subcellularLocation>
        <location evidence="1">Cell membrane</location>
        <topology evidence="1">Multi-pass membrane protein</topology>
    </subcellularLocation>
</comment>
<dbReference type="Proteomes" id="UP000275256">
    <property type="component" value="Unassembled WGS sequence"/>
</dbReference>
<keyword evidence="7 11" id="KW-1133">Transmembrane helix</keyword>
<dbReference type="PANTHER" id="PTHR32196">
    <property type="entry name" value="ABC TRANSPORTER PERMEASE PROTEIN YPHD-RELATED-RELATED"/>
    <property type="match status" value="1"/>
</dbReference>
<protein>
    <recommendedName>
        <fullName evidence="10">Xylose transport system permease protein XylH</fullName>
    </recommendedName>
</protein>
<keyword evidence="8 11" id="KW-0472">Membrane</keyword>
<dbReference type="InterPro" id="IPR001851">
    <property type="entry name" value="ABC_transp_permease"/>
</dbReference>
<sequence>MSQTTPGTQAADTPTAAPKRFAGMAGGARQYGIVAALVVIVLFFQVVTGGRLLQPNNVTSLIQQNAYVLILSVGMLMIIVAGHIDLSVGSIVAAVGGVIGILLVDYSLNPWLVVIIAFAVGALIGAWQGFWVAFVGIPAFIVTLAGMLIFRGVALVLVGYTRAGFPPQFLDISNAGLAGLTGFVGNLDAITLTAGIVAIAGFLLISLRSRRLNTRHGAAAEPLLLFIARVAIISLLLAVITYWIALSALGLPFVLIIVGVVVVAYAWLMGNTVFGRNIYAMGGNLSAAKLSGVDTRKMNFYLFVNMGLLCGLTAIIVTSRAGAALAAAGQNYELDAIAACFIGGAAVTGGVGRIFGAIVGALVMGVLNMGLSILGVDPSWQFIIKGMVLLAAVAFDLVSKMRSGQR</sequence>
<evidence type="ECO:0000256" key="1">
    <source>
        <dbReference type="ARBA" id="ARBA00004651"/>
    </source>
</evidence>
<dbReference type="RefSeq" id="WP_121899823.1">
    <property type="nucleotide sequence ID" value="NZ_REFW01000001.1"/>
</dbReference>
<keyword evidence="13" id="KW-1185">Reference proteome</keyword>
<evidence type="ECO:0000313" key="12">
    <source>
        <dbReference type="EMBL" id="RMB61276.1"/>
    </source>
</evidence>
<accession>A0A3M0GVB7</accession>
<feature type="transmembrane region" description="Helical" evidence="11">
    <location>
        <begin position="65"/>
        <end position="82"/>
    </location>
</feature>
<dbReference type="OrthoDB" id="3468954at2"/>
<evidence type="ECO:0000256" key="6">
    <source>
        <dbReference type="ARBA" id="ARBA00022692"/>
    </source>
</evidence>
<dbReference type="PANTHER" id="PTHR32196:SF32">
    <property type="entry name" value="XYLOSE TRANSPORT SYSTEM PERMEASE PROTEIN XYLH"/>
    <property type="match status" value="1"/>
</dbReference>
<evidence type="ECO:0000256" key="3">
    <source>
        <dbReference type="ARBA" id="ARBA00022475"/>
    </source>
</evidence>
<gene>
    <name evidence="12" type="ORF">EAX62_00975</name>
</gene>
<feature type="transmembrane region" description="Helical" evidence="11">
    <location>
        <begin position="380"/>
        <end position="398"/>
    </location>
</feature>
<evidence type="ECO:0000256" key="11">
    <source>
        <dbReference type="SAM" id="Phobius"/>
    </source>
</evidence>
<evidence type="ECO:0000256" key="10">
    <source>
        <dbReference type="ARBA" id="ARBA00035686"/>
    </source>
</evidence>
<keyword evidence="3" id="KW-1003">Cell membrane</keyword>
<feature type="transmembrane region" description="Helical" evidence="11">
    <location>
        <begin position="219"/>
        <end position="244"/>
    </location>
</feature>
<feature type="transmembrane region" description="Helical" evidence="11">
    <location>
        <begin position="354"/>
        <end position="374"/>
    </location>
</feature>
<dbReference type="CDD" id="cd06579">
    <property type="entry name" value="TM_PBP1_transp_AraH_like"/>
    <property type="match status" value="1"/>
</dbReference>
<feature type="transmembrane region" description="Helical" evidence="11">
    <location>
        <begin position="189"/>
        <end position="207"/>
    </location>
</feature>
<dbReference type="GO" id="GO:0005886">
    <property type="term" value="C:plasma membrane"/>
    <property type="evidence" value="ECO:0007669"/>
    <property type="project" value="UniProtKB-SubCell"/>
</dbReference>
<dbReference type="NCBIfam" id="NF040906">
    <property type="entry name" value="GguB"/>
    <property type="match status" value="1"/>
</dbReference>
<dbReference type="GO" id="GO:0022857">
    <property type="term" value="F:transmembrane transporter activity"/>
    <property type="evidence" value="ECO:0007669"/>
    <property type="project" value="InterPro"/>
</dbReference>
<keyword evidence="2" id="KW-0813">Transport</keyword>
<feature type="transmembrane region" description="Helical" evidence="11">
    <location>
        <begin position="323"/>
        <end position="347"/>
    </location>
</feature>
<proteinExistence type="predicted"/>
<feature type="transmembrane region" description="Helical" evidence="11">
    <location>
        <begin position="31"/>
        <end position="53"/>
    </location>
</feature>
<feature type="transmembrane region" description="Helical" evidence="11">
    <location>
        <begin position="137"/>
        <end position="158"/>
    </location>
</feature>
<organism evidence="12 13">
    <name type="scientific">Tessaracoccus antarcticus</name>
    <dbReference type="NCBI Taxonomy" id="2479848"/>
    <lineage>
        <taxon>Bacteria</taxon>
        <taxon>Bacillati</taxon>
        <taxon>Actinomycetota</taxon>
        <taxon>Actinomycetes</taxon>
        <taxon>Propionibacteriales</taxon>
        <taxon>Propionibacteriaceae</taxon>
        <taxon>Tessaracoccus</taxon>
    </lineage>
</organism>
<evidence type="ECO:0000256" key="2">
    <source>
        <dbReference type="ARBA" id="ARBA00022448"/>
    </source>
</evidence>
<evidence type="ECO:0000256" key="4">
    <source>
        <dbReference type="ARBA" id="ARBA00022519"/>
    </source>
</evidence>
<evidence type="ECO:0000256" key="7">
    <source>
        <dbReference type="ARBA" id="ARBA00022989"/>
    </source>
</evidence>
<evidence type="ECO:0000256" key="5">
    <source>
        <dbReference type="ARBA" id="ARBA00022597"/>
    </source>
</evidence>
<keyword evidence="5" id="KW-0762">Sugar transport</keyword>
<dbReference type="EMBL" id="REFW01000001">
    <property type="protein sequence ID" value="RMB61276.1"/>
    <property type="molecule type" value="Genomic_DNA"/>
</dbReference>
<keyword evidence="6 11" id="KW-0812">Transmembrane</keyword>
<feature type="transmembrane region" description="Helical" evidence="11">
    <location>
        <begin position="111"/>
        <end position="131"/>
    </location>
</feature>